<comment type="function">
    <text evidence="5">Part of the Tol-Pal system, which plays a role in outer membrane invagination during cell division and is important for maintaining outer membrane integrity.</text>
</comment>
<dbReference type="Gene3D" id="2.120.10.30">
    <property type="entry name" value="TolB, C-terminal domain"/>
    <property type="match status" value="1"/>
</dbReference>
<sequence length="415" mass="46287">MFKKGLTAMPIALPAFVSQNAQGKSGAPDALSQRITEVVSADLGNSGFFKIQNPDTYLQGSLDLWNRGPNYREWRLVGADAVVGGSALRDGDKLRVDFYLYDVAQGKLIGKGWRFSATINDWRHVAHRVSDEIYKRLTGQEGYFTSRIAFVAGEGRRKWLAMMDADGANRIDLDLGVKDQLVLSPRFSPDGERLFYISYESGEPRIYRWELYTGKRVRLTAFPGLNSTPSWSPDGTKMALTLSKDGNPEIYVQNLTTGQLKRITRHPGIDTSPTWSPDGETLAFVSDRSGGKPQIYTVRARGGNPERLTFEGKRNLDPAWSPNGDRMAFVRNEGGKFRIGVMDADGKNVQLLTDSWMDEEPTWSPNGRVILFSRQERGSGEQHLYTIDVTGANERRVRLPDGVEASGASWSPLIR</sequence>
<dbReference type="GO" id="GO:0017038">
    <property type="term" value="P:protein import"/>
    <property type="evidence" value="ECO:0007669"/>
    <property type="project" value="InterPro"/>
</dbReference>
<evidence type="ECO:0000256" key="1">
    <source>
        <dbReference type="ARBA" id="ARBA00004418"/>
    </source>
</evidence>
<gene>
    <name evidence="5" type="primary">tolB</name>
    <name evidence="7" type="ORF">MAIT1_01782</name>
</gene>
<evidence type="ECO:0000313" key="7">
    <source>
        <dbReference type="EMBL" id="OSM01750.1"/>
    </source>
</evidence>
<dbReference type="PANTHER" id="PTHR36842">
    <property type="entry name" value="PROTEIN TOLB HOMOLOG"/>
    <property type="match status" value="1"/>
</dbReference>
<evidence type="ECO:0000256" key="4">
    <source>
        <dbReference type="ARBA" id="ARBA00022764"/>
    </source>
</evidence>
<keyword evidence="4 5" id="KW-0574">Periplasm</keyword>
<name>A0A1Y2K124_9PROT</name>
<dbReference type="SUPFAM" id="SSF52964">
    <property type="entry name" value="TolB, N-terminal domain"/>
    <property type="match status" value="1"/>
</dbReference>
<dbReference type="HAMAP" id="MF_00671">
    <property type="entry name" value="TolB"/>
    <property type="match status" value="1"/>
</dbReference>
<dbReference type="Pfam" id="PF07676">
    <property type="entry name" value="PD40"/>
    <property type="match status" value="5"/>
</dbReference>
<dbReference type="GO" id="GO:0051301">
    <property type="term" value="P:cell division"/>
    <property type="evidence" value="ECO:0007669"/>
    <property type="project" value="UniProtKB-UniRule"/>
</dbReference>
<comment type="subcellular location">
    <subcellularLocation>
        <location evidence="1 5">Periplasm</location>
    </subcellularLocation>
</comment>
<dbReference type="NCBIfam" id="TIGR02800">
    <property type="entry name" value="propeller_TolB"/>
    <property type="match status" value="1"/>
</dbReference>
<reference evidence="7 8" key="1">
    <citation type="journal article" date="2016" name="BMC Genomics">
        <title>Combined genomic and structural analyses of a cultured magnetotactic bacterium reveals its niche adaptation to a dynamic environment.</title>
        <authorList>
            <person name="Araujo A.C."/>
            <person name="Morillo V."/>
            <person name="Cypriano J."/>
            <person name="Teixeira L.C."/>
            <person name="Leao P."/>
            <person name="Lyra S."/>
            <person name="Almeida L.G."/>
            <person name="Bazylinski D.A."/>
            <person name="Vasconcellos A.T."/>
            <person name="Abreu F."/>
            <person name="Lins U."/>
        </authorList>
    </citation>
    <scope>NUCLEOTIDE SEQUENCE [LARGE SCALE GENOMIC DNA]</scope>
    <source>
        <strain evidence="7 8">IT-1</strain>
    </source>
</reference>
<dbReference type="InterPro" id="IPR011659">
    <property type="entry name" value="WD40"/>
</dbReference>
<dbReference type="InterPro" id="IPR007195">
    <property type="entry name" value="TolB_N"/>
</dbReference>
<evidence type="ECO:0000313" key="8">
    <source>
        <dbReference type="Proteomes" id="UP000194003"/>
    </source>
</evidence>
<evidence type="ECO:0000256" key="3">
    <source>
        <dbReference type="ARBA" id="ARBA00022729"/>
    </source>
</evidence>
<organism evidence="7 8">
    <name type="scientific">Magnetofaba australis IT-1</name>
    <dbReference type="NCBI Taxonomy" id="1434232"/>
    <lineage>
        <taxon>Bacteria</taxon>
        <taxon>Pseudomonadati</taxon>
        <taxon>Pseudomonadota</taxon>
        <taxon>Magnetococcia</taxon>
        <taxon>Magnetococcales</taxon>
        <taxon>Magnetococcaceae</taxon>
        <taxon>Magnetofaba</taxon>
    </lineage>
</organism>
<dbReference type="Proteomes" id="UP000194003">
    <property type="component" value="Unassembled WGS sequence"/>
</dbReference>
<accession>A0A1Y2K124</accession>
<dbReference type="Pfam" id="PF04052">
    <property type="entry name" value="TolB_N"/>
    <property type="match status" value="1"/>
</dbReference>
<dbReference type="InterPro" id="IPR014167">
    <property type="entry name" value="Tol-Pal_TolB"/>
</dbReference>
<dbReference type="SUPFAM" id="SSF69304">
    <property type="entry name" value="Tricorn protease N-terminal domain"/>
    <property type="match status" value="1"/>
</dbReference>
<dbReference type="GO" id="GO:0042597">
    <property type="term" value="C:periplasmic space"/>
    <property type="evidence" value="ECO:0007669"/>
    <property type="project" value="UniProtKB-SubCell"/>
</dbReference>
<evidence type="ECO:0000259" key="6">
    <source>
        <dbReference type="Pfam" id="PF04052"/>
    </source>
</evidence>
<keyword evidence="3 5" id="KW-0732">Signal</keyword>
<keyword evidence="5" id="KW-0132">Cell division</keyword>
<evidence type="ECO:0000256" key="2">
    <source>
        <dbReference type="ARBA" id="ARBA00009820"/>
    </source>
</evidence>
<comment type="caution">
    <text evidence="7">The sequence shown here is derived from an EMBL/GenBank/DDBJ whole genome shotgun (WGS) entry which is preliminary data.</text>
</comment>
<dbReference type="AlphaFoldDB" id="A0A1Y2K124"/>
<keyword evidence="5" id="KW-0131">Cell cycle</keyword>
<comment type="subunit">
    <text evidence="5">The Tol-Pal system is composed of five core proteins: the inner membrane proteins TolA, TolQ and TolR, the periplasmic protein TolB and the outer membrane protein Pal. They form a network linking the inner and outer membranes and the peptidoglycan layer.</text>
</comment>
<dbReference type="STRING" id="1434232.MAIT1_01782"/>
<feature type="domain" description="TolB N-terminal" evidence="6">
    <location>
        <begin position="3"/>
        <end position="108"/>
    </location>
</feature>
<evidence type="ECO:0000256" key="5">
    <source>
        <dbReference type="HAMAP-Rule" id="MF_00671"/>
    </source>
</evidence>
<protein>
    <recommendedName>
        <fullName evidence="5">Tol-Pal system protein TolB</fullName>
    </recommendedName>
</protein>
<dbReference type="InterPro" id="IPR011042">
    <property type="entry name" value="6-blade_b-propeller_TolB-like"/>
</dbReference>
<dbReference type="EMBL" id="LVJN01000020">
    <property type="protein sequence ID" value="OSM01750.1"/>
    <property type="molecule type" value="Genomic_DNA"/>
</dbReference>
<comment type="similarity">
    <text evidence="2 5">Belongs to the TolB family.</text>
</comment>
<dbReference type="PANTHER" id="PTHR36842:SF1">
    <property type="entry name" value="PROTEIN TOLB"/>
    <property type="match status" value="1"/>
</dbReference>
<dbReference type="Gene3D" id="3.40.50.10070">
    <property type="entry name" value="TolB, N-terminal domain"/>
    <property type="match status" value="1"/>
</dbReference>
<proteinExistence type="inferred from homology"/>
<keyword evidence="8" id="KW-1185">Reference proteome</keyword>